<feature type="region of interest" description="Disordered" evidence="1">
    <location>
        <begin position="478"/>
        <end position="551"/>
    </location>
</feature>
<dbReference type="InterPro" id="IPR036465">
    <property type="entry name" value="vWFA_dom_sf"/>
</dbReference>
<organism evidence="2 3">
    <name type="scientific">Candidatus Protofrankia datiscae</name>
    <dbReference type="NCBI Taxonomy" id="2716812"/>
    <lineage>
        <taxon>Bacteria</taxon>
        <taxon>Bacillati</taxon>
        <taxon>Actinomycetota</taxon>
        <taxon>Actinomycetes</taxon>
        <taxon>Frankiales</taxon>
        <taxon>Frankiaceae</taxon>
        <taxon>Protofrankia</taxon>
    </lineage>
</organism>
<dbReference type="Gene3D" id="3.40.50.410">
    <property type="entry name" value="von Willebrand factor, type A domain"/>
    <property type="match status" value="1"/>
</dbReference>
<dbReference type="STRING" id="656024.FsymDg_1634"/>
<dbReference type="HOGENOM" id="CLU_448887_0_0_11"/>
<gene>
    <name evidence="2" type="ordered locus">FsymDg_1634</name>
</gene>
<feature type="region of interest" description="Disordered" evidence="1">
    <location>
        <begin position="1"/>
        <end position="23"/>
    </location>
</feature>
<dbReference type="SUPFAM" id="SSF53850">
    <property type="entry name" value="Periplasmic binding protein-like II"/>
    <property type="match status" value="1"/>
</dbReference>
<dbReference type="SUPFAM" id="SSF53300">
    <property type="entry name" value="vWA-like"/>
    <property type="match status" value="1"/>
</dbReference>
<keyword evidence="3" id="KW-1185">Reference proteome</keyword>
<evidence type="ECO:0000256" key="1">
    <source>
        <dbReference type="SAM" id="MobiDB-lite"/>
    </source>
</evidence>
<feature type="compositionally biased region" description="Basic residues" evidence="1">
    <location>
        <begin position="478"/>
        <end position="488"/>
    </location>
</feature>
<feature type="compositionally biased region" description="Basic residues" evidence="1">
    <location>
        <begin position="529"/>
        <end position="538"/>
    </location>
</feature>
<proteinExistence type="predicted"/>
<protein>
    <recommendedName>
        <fullName evidence="4">von Willebrand factor type A</fullName>
    </recommendedName>
</protein>
<evidence type="ECO:0008006" key="4">
    <source>
        <dbReference type="Google" id="ProtNLM"/>
    </source>
</evidence>
<dbReference type="AlphaFoldDB" id="F8B4N8"/>
<name>F8B4N8_9ACTN</name>
<dbReference type="Pfam" id="PF13531">
    <property type="entry name" value="SBP_bac_11"/>
    <property type="match status" value="1"/>
</dbReference>
<accession>F8B4N8</accession>
<sequence>MTRHPRSPHVSASSRLGAPSGSATRTVAFSRGLACGRRGHSLRTVAFGLLAVCAVVFAVASCGSDSDPPPGPGPGRPGVLRILAGSEVADIEPLLDDLRAATGVTVRLTYTGTLDGAEKIIGRSSGADAAWFSSDRYLRLLPGGATAAAARTPIMGSPVVLGVRASLATKFGWTNNTNVTWSDIAAKVTSGELTYAMTNPAASNSGFSALVGVAAALAGTSDALRTSDIRGDALTSFFSGQTLTAGSSGWLADTFVNRPQNVDGMINYESVLLSLQRSGRLREPLTIVYPRDGIITADYPVLLLDPARRDEYTRVVNWLRSPAVQQRLQTDTNRRPAVPGVALDPRFPATRLIELPFPATQAVADELLSSYFDRFRRPSHAIFVLDGSGSMAGQRMADLKSALAGLTGTDTSLSGRFTRFRGREKITLLLFNSSVGRPREFTVTDTQASSPDLAAIRSYIDGLQVQGGNSHLLRAHGRVPSRLRHDRPRARLPDIDRPDDGRREQHRAVSRAVPRRLPGASSTGSGRPHVLRHFRRGTPGRPALDRHRHRRRHVRRADILVDGRVQGHPWLSVTTAAPVYATRAYAALWGAGPLVGGGGGDGDPAAAA</sequence>
<dbReference type="Proteomes" id="UP000001549">
    <property type="component" value="Chromosome"/>
</dbReference>
<evidence type="ECO:0000313" key="3">
    <source>
        <dbReference type="Proteomes" id="UP000001549"/>
    </source>
</evidence>
<dbReference type="eggNOG" id="COG1840">
    <property type="taxonomic scope" value="Bacteria"/>
</dbReference>
<dbReference type="KEGG" id="fsy:FsymDg_1634"/>
<evidence type="ECO:0000313" key="2">
    <source>
        <dbReference type="EMBL" id="AEH09090.1"/>
    </source>
</evidence>
<reference evidence="2 3" key="1">
    <citation type="submission" date="2011-05" db="EMBL/GenBank/DDBJ databases">
        <title>Complete sequence of chromosome of Frankia symbiont of Datisca glomerata.</title>
        <authorList>
            <consortium name="US DOE Joint Genome Institute"/>
            <person name="Lucas S."/>
            <person name="Han J."/>
            <person name="Lapidus A."/>
            <person name="Cheng J.-F."/>
            <person name="Goodwin L."/>
            <person name="Pitluck S."/>
            <person name="Peters L."/>
            <person name="Mikhailova N."/>
            <person name="Chertkov O."/>
            <person name="Teshima H."/>
            <person name="Han C."/>
            <person name="Tapia R."/>
            <person name="Land M."/>
            <person name="Hauser L."/>
            <person name="Kyrpides N."/>
            <person name="Ivanova N."/>
            <person name="Pagani I."/>
            <person name="Berry A."/>
            <person name="Pawlowski K."/>
            <person name="Persson T."/>
            <person name="Vanden Heuvel B."/>
            <person name="Benson D."/>
            <person name="Woyke T."/>
        </authorList>
    </citation>
    <scope>NUCLEOTIDE SEQUENCE [LARGE SCALE GENOMIC DNA]</scope>
    <source>
        <strain evidence="3">4085684</strain>
    </source>
</reference>
<feature type="compositionally biased region" description="Basic and acidic residues" evidence="1">
    <location>
        <begin position="489"/>
        <end position="507"/>
    </location>
</feature>
<dbReference type="eggNOG" id="COG2304">
    <property type="taxonomic scope" value="Bacteria"/>
</dbReference>
<dbReference type="EMBL" id="CP002801">
    <property type="protein sequence ID" value="AEH09090.1"/>
    <property type="molecule type" value="Genomic_DNA"/>
</dbReference>